<reference evidence="1" key="1">
    <citation type="submission" date="2020-05" db="EMBL/GenBank/DDBJ databases">
        <title>Large-scale comparative analyses of tick genomes elucidate their genetic diversity and vector capacities.</title>
        <authorList>
            <person name="Jia N."/>
            <person name="Wang J."/>
            <person name="Shi W."/>
            <person name="Du L."/>
            <person name="Sun Y."/>
            <person name="Zhan W."/>
            <person name="Jiang J."/>
            <person name="Wang Q."/>
            <person name="Zhang B."/>
            <person name="Ji P."/>
            <person name="Sakyi L.B."/>
            <person name="Cui X."/>
            <person name="Yuan T."/>
            <person name="Jiang B."/>
            <person name="Yang W."/>
            <person name="Lam T.T.-Y."/>
            <person name="Chang Q."/>
            <person name="Ding S."/>
            <person name="Wang X."/>
            <person name="Zhu J."/>
            <person name="Ruan X."/>
            <person name="Zhao L."/>
            <person name="Wei J."/>
            <person name="Que T."/>
            <person name="Du C."/>
            <person name="Cheng J."/>
            <person name="Dai P."/>
            <person name="Han X."/>
            <person name="Huang E."/>
            <person name="Gao Y."/>
            <person name="Liu J."/>
            <person name="Shao H."/>
            <person name="Ye R."/>
            <person name="Li L."/>
            <person name="Wei W."/>
            <person name="Wang X."/>
            <person name="Wang C."/>
            <person name="Yang T."/>
            <person name="Huo Q."/>
            <person name="Li W."/>
            <person name="Guo W."/>
            <person name="Chen H."/>
            <person name="Zhou L."/>
            <person name="Ni X."/>
            <person name="Tian J."/>
            <person name="Zhou Y."/>
            <person name="Sheng Y."/>
            <person name="Liu T."/>
            <person name="Pan Y."/>
            <person name="Xia L."/>
            <person name="Li J."/>
            <person name="Zhao F."/>
            <person name="Cao W."/>
        </authorList>
    </citation>
    <scope>NUCLEOTIDE SEQUENCE</scope>
    <source>
        <strain evidence="1">Hyas-2018</strain>
    </source>
</reference>
<sequence length="129" mass="14619">MLKKQRLDLVSSVKLRYMSYIVDNTAEKAGCVVLRLPPYHCKFNSTEFLRARAKTGATADNTDFKLPMVEGTPRDKISNLIAEDWTNNIKHVTDLEDNVRLDKSGSDYVQPIIIHLDEDETGESDCNSE</sequence>
<proteinExistence type="predicted"/>
<dbReference type="EMBL" id="CM023487">
    <property type="protein sequence ID" value="KAH6925302.1"/>
    <property type="molecule type" value="Genomic_DNA"/>
</dbReference>
<gene>
    <name evidence="1" type="ORF">HPB50_003393</name>
</gene>
<evidence type="ECO:0000313" key="2">
    <source>
        <dbReference type="Proteomes" id="UP000821845"/>
    </source>
</evidence>
<keyword evidence="2" id="KW-1185">Reference proteome</keyword>
<evidence type="ECO:0000313" key="1">
    <source>
        <dbReference type="EMBL" id="KAH6925302.1"/>
    </source>
</evidence>
<dbReference type="Proteomes" id="UP000821845">
    <property type="component" value="Chromosome 7"/>
</dbReference>
<comment type="caution">
    <text evidence="1">The sequence shown here is derived from an EMBL/GenBank/DDBJ whole genome shotgun (WGS) entry which is preliminary data.</text>
</comment>
<protein>
    <submittedName>
        <fullName evidence="1">Uncharacterized protein</fullName>
    </submittedName>
</protein>
<organism evidence="1 2">
    <name type="scientific">Hyalomma asiaticum</name>
    <name type="common">Tick</name>
    <dbReference type="NCBI Taxonomy" id="266040"/>
    <lineage>
        <taxon>Eukaryota</taxon>
        <taxon>Metazoa</taxon>
        <taxon>Ecdysozoa</taxon>
        <taxon>Arthropoda</taxon>
        <taxon>Chelicerata</taxon>
        <taxon>Arachnida</taxon>
        <taxon>Acari</taxon>
        <taxon>Parasitiformes</taxon>
        <taxon>Ixodida</taxon>
        <taxon>Ixodoidea</taxon>
        <taxon>Ixodidae</taxon>
        <taxon>Hyalomminae</taxon>
        <taxon>Hyalomma</taxon>
    </lineage>
</organism>
<name>A0ACB7RU13_HYAAI</name>
<accession>A0ACB7RU13</accession>